<protein>
    <submittedName>
        <fullName evidence="1">Uncharacterized protein</fullName>
    </submittedName>
</protein>
<keyword evidence="2" id="KW-1185">Reference proteome</keyword>
<evidence type="ECO:0000313" key="1">
    <source>
        <dbReference type="EMBL" id="KAL3953042.1"/>
    </source>
</evidence>
<dbReference type="EMBL" id="JBGNUJ010000012">
    <property type="protein sequence ID" value="KAL3953042.1"/>
    <property type="molecule type" value="Genomic_DNA"/>
</dbReference>
<accession>A0ACC4DB31</accession>
<reference evidence="1" key="1">
    <citation type="submission" date="2024-12" db="EMBL/GenBank/DDBJ databases">
        <title>Comparative genomics and development of molecular markers within Purpureocillium lilacinum and among Purpureocillium species.</title>
        <authorList>
            <person name="Yeh Z.-Y."/>
            <person name="Ni N.-T."/>
            <person name="Lo P.-H."/>
            <person name="Mushyakhwo K."/>
            <person name="Lin C.-F."/>
            <person name="Nai Y.-S."/>
        </authorList>
    </citation>
    <scope>NUCLEOTIDE SEQUENCE</scope>
    <source>
        <strain evidence="1">NCHU-NPUST-175</strain>
    </source>
</reference>
<name>A0ACC4DB31_PURLI</name>
<proteinExistence type="predicted"/>
<gene>
    <name evidence="1" type="ORF">ACCO45_012985</name>
</gene>
<comment type="caution">
    <text evidence="1">The sequence shown here is derived from an EMBL/GenBank/DDBJ whole genome shotgun (WGS) entry which is preliminary data.</text>
</comment>
<sequence length="867" mass="96033">MMQVLTTLALLGSGVLPAGVVAASASAKPLTSKAGQSAPIPNWHFQSSASVDNNLTALSRSGVETSSWHFVDAPSCTLMGCFLKSGVYKDSELWFSDALSKVNSSVYNVPWIYRNEFTLPKGRPHQHFLLETHGITSKADLYLNGHEVANSTFQSGAYGGHSYDITGIAQQNNVLAVRTYNTSYDYDFGISFEDWNPPAPDHGTGIWRDIDIRQTGPVAMKPLAVTTDIGLPIEKHDAKVTVYATARNLENRSVKLSAKCTISDPKGKQAAEDEEHITLAPMETRTIQFTKTLEEAADLVAGSNGTSFGIRTVTSEVNKYNDTSFTVNGYPFQVLGSGYGADMFLRWDASRFTTIAKYVLDMGLNTIRLEGKWSSRSCVDLQHRGLFRPPIWDDNDYQTAQSNMIHEAAALQPHPSILAYLVGSDYWPNDRATKIYVDALRAAHWQTPIISSAAKRGFPQLLGPSGMKMDGPYDWIPPNYWYDVDPSEDRLGAAFGLKKFLNESDMDDLWKSPEKGLFHMSTAASKFHTRTIYNAGLFGRYGQPTSLEDYLMKAQLTDYEATRAQHEAFSAHWTSERPATGTVYWMLNNGWPSLHWNQFDYYLHPGGSYFGTKTGSRVEHVAYDYVHKEVWLINHSLNQKGRRSVEIELIDLEGRVLSSKTVNADTVVNGAKTIAAVDKVDEIKDVGFLRLKLTHGGKTLSRNVYWLGKQIDALNWANSTWYSTPVSDYVDYTALGGMKSADVAVKVSGKTGESRSVVLENRSKVPAFSRRGRLHLSDPHWLALPVLRRAVPHLLALTEHATLRLLCDPHRNLFFSATEKLAPHPSDPHKDAAFGPSDCAAPPLRPACPWPAGRAVPALTRTRDASG</sequence>
<evidence type="ECO:0000313" key="2">
    <source>
        <dbReference type="Proteomes" id="UP001638806"/>
    </source>
</evidence>
<dbReference type="Proteomes" id="UP001638806">
    <property type="component" value="Unassembled WGS sequence"/>
</dbReference>
<organism evidence="1 2">
    <name type="scientific">Purpureocillium lilacinum</name>
    <name type="common">Paecilomyces lilacinus</name>
    <dbReference type="NCBI Taxonomy" id="33203"/>
    <lineage>
        <taxon>Eukaryota</taxon>
        <taxon>Fungi</taxon>
        <taxon>Dikarya</taxon>
        <taxon>Ascomycota</taxon>
        <taxon>Pezizomycotina</taxon>
        <taxon>Sordariomycetes</taxon>
        <taxon>Hypocreomycetidae</taxon>
        <taxon>Hypocreales</taxon>
        <taxon>Ophiocordycipitaceae</taxon>
        <taxon>Purpureocillium</taxon>
    </lineage>
</organism>